<evidence type="ECO:0000313" key="1">
    <source>
        <dbReference type="EMBL" id="KAJ3556320.1"/>
    </source>
</evidence>
<organism evidence="1 2">
    <name type="scientific">Phlebia brevispora</name>
    <dbReference type="NCBI Taxonomy" id="194682"/>
    <lineage>
        <taxon>Eukaryota</taxon>
        <taxon>Fungi</taxon>
        <taxon>Dikarya</taxon>
        <taxon>Basidiomycota</taxon>
        <taxon>Agaricomycotina</taxon>
        <taxon>Agaricomycetes</taxon>
        <taxon>Polyporales</taxon>
        <taxon>Meruliaceae</taxon>
        <taxon>Phlebia</taxon>
    </lineage>
</organism>
<dbReference type="Proteomes" id="UP001148662">
    <property type="component" value="Unassembled WGS sequence"/>
</dbReference>
<accession>A0ACC1T9K7</accession>
<dbReference type="EMBL" id="JANHOG010000252">
    <property type="protein sequence ID" value="KAJ3556320.1"/>
    <property type="molecule type" value="Genomic_DNA"/>
</dbReference>
<name>A0ACC1T9K7_9APHY</name>
<gene>
    <name evidence="1" type="ORF">NM688_g2092</name>
</gene>
<keyword evidence="2" id="KW-1185">Reference proteome</keyword>
<evidence type="ECO:0000313" key="2">
    <source>
        <dbReference type="Proteomes" id="UP001148662"/>
    </source>
</evidence>
<sequence length="619" mass="67604">MHFSSANGVDSTTTLSLSGNPPPAEISDGLPDMDRALPVPLRGHSLGAWRRSRPGLDTGASAAMTWRAKFWWLTFQDLPYIRHLCSFRRALPKARHLPQGLPYRSSFRHLPMDQSKHVLRSLSTDVSQFDRGDMAFIIVAGALVLFMVPGVAFLYSGLSRRKSALHLIWIVAASNAVVIFQWYFWGYSLAFSSTATNGFIGNLHNFGMQRVMADPSPGTPLLPELLYSFFQMEFACVTVGILMGALAERGRVLPALLFSFVWTTLVYCPLACWAWGINGWAMKWGVLDYAGGGPVEIGSGIGGLAYSWVLGRRSERELLNFRPHNVSLVAMGTFILWLGWLGFNGGSAFGANLRAVLSIWNSMIAAAFGGVVWCFMDYRVERKVSMVGFCSGTIAGLVAATPSSGYITLWGSVVTGVVSGAVANYSTKLKFLLHIDDALDLAAEHAMGGVVGLILTAFFADRDLVALDGISEVDGGWLNHNWKQLYKQFAYVCATVGYAFVVTAILAKAFDLVPFLRLRSSPEEEALGMDDTQIGEFVSDYVEVRRDYLDWTPVYRGGIIATKKDVSDGSSTPTAAGDRHGQPDVIREVTHEAHDDHHDRASSGLDTSISEKPAGDEPS</sequence>
<reference evidence="1" key="1">
    <citation type="submission" date="2022-07" db="EMBL/GenBank/DDBJ databases">
        <title>Genome Sequence of Phlebia brevispora.</title>
        <authorList>
            <person name="Buettner E."/>
        </authorList>
    </citation>
    <scope>NUCLEOTIDE SEQUENCE</scope>
    <source>
        <strain evidence="1">MPL23</strain>
    </source>
</reference>
<proteinExistence type="predicted"/>
<protein>
    <submittedName>
        <fullName evidence="1">Uncharacterized protein</fullName>
    </submittedName>
</protein>
<comment type="caution">
    <text evidence="1">The sequence shown here is derived from an EMBL/GenBank/DDBJ whole genome shotgun (WGS) entry which is preliminary data.</text>
</comment>